<organism evidence="1 2">
    <name type="scientific">Lysinibacillus mangiferihumi</name>
    <dbReference type="NCBI Taxonomy" id="1130819"/>
    <lineage>
        <taxon>Bacteria</taxon>
        <taxon>Bacillati</taxon>
        <taxon>Bacillota</taxon>
        <taxon>Bacilli</taxon>
        <taxon>Bacillales</taxon>
        <taxon>Bacillaceae</taxon>
        <taxon>Lysinibacillus</taxon>
    </lineage>
</organism>
<dbReference type="AlphaFoldDB" id="A0A4U2Z6C0"/>
<evidence type="ECO:0000313" key="2">
    <source>
        <dbReference type="Proteomes" id="UP000308744"/>
    </source>
</evidence>
<protein>
    <submittedName>
        <fullName evidence="1">Uncharacterized protein</fullName>
    </submittedName>
</protein>
<dbReference type="EMBL" id="SZPU01000027">
    <property type="protein sequence ID" value="TKI69484.1"/>
    <property type="molecule type" value="Genomic_DNA"/>
</dbReference>
<dbReference type="Proteomes" id="UP000308744">
    <property type="component" value="Unassembled WGS sequence"/>
</dbReference>
<gene>
    <name evidence="1" type="ORF">FC756_09045</name>
</gene>
<accession>A0A4U2Z6C0</accession>
<reference evidence="1 2" key="1">
    <citation type="submission" date="2019-04" db="EMBL/GenBank/DDBJ databases">
        <title>Lysinibacillus genome sequencing.</title>
        <authorList>
            <person name="Dunlap C."/>
        </authorList>
    </citation>
    <scope>NUCLEOTIDE SEQUENCE [LARGE SCALE GENOMIC DNA]</scope>
    <source>
        <strain evidence="1 2">CCTCC AB 2010389</strain>
    </source>
</reference>
<name>A0A4U2Z6C0_9BACI</name>
<proteinExistence type="predicted"/>
<dbReference type="RefSeq" id="WP_107897699.1">
    <property type="nucleotide sequence ID" value="NZ_PYWM01000053.1"/>
</dbReference>
<evidence type="ECO:0000313" key="1">
    <source>
        <dbReference type="EMBL" id="TKI69484.1"/>
    </source>
</evidence>
<keyword evidence="2" id="KW-1185">Reference proteome</keyword>
<comment type="caution">
    <text evidence="1">The sequence shown here is derived from an EMBL/GenBank/DDBJ whole genome shotgun (WGS) entry which is preliminary data.</text>
</comment>
<sequence>MWDGKMIAHEWVEDGGYTCIDSATKASANNEETDLSATKKKHTAKFYGRSNTIIAIDTDKLDSNKVFDVSNGIDFQTGKRLKI</sequence>